<dbReference type="Pfam" id="PF13639">
    <property type="entry name" value="zf-RING_2"/>
    <property type="match status" value="1"/>
</dbReference>
<dbReference type="InterPro" id="IPR001841">
    <property type="entry name" value="Znf_RING"/>
</dbReference>
<feature type="compositionally biased region" description="Polar residues" evidence="11">
    <location>
        <begin position="468"/>
        <end position="486"/>
    </location>
</feature>
<evidence type="ECO:0000256" key="7">
    <source>
        <dbReference type="ARBA" id="ARBA00023015"/>
    </source>
</evidence>
<dbReference type="GO" id="GO:0061630">
    <property type="term" value="F:ubiquitin protein ligase activity"/>
    <property type="evidence" value="ECO:0007669"/>
    <property type="project" value="UniProtKB-EC"/>
</dbReference>
<dbReference type="PROSITE" id="PS00518">
    <property type="entry name" value="ZF_RING_1"/>
    <property type="match status" value="1"/>
</dbReference>
<evidence type="ECO:0000256" key="6">
    <source>
        <dbReference type="ARBA" id="ARBA00022833"/>
    </source>
</evidence>
<evidence type="ECO:0000256" key="4">
    <source>
        <dbReference type="ARBA" id="ARBA00022723"/>
    </source>
</evidence>
<feature type="region of interest" description="Disordered" evidence="11">
    <location>
        <begin position="271"/>
        <end position="338"/>
    </location>
</feature>
<evidence type="ECO:0000256" key="2">
    <source>
        <dbReference type="ARBA" id="ARBA00012483"/>
    </source>
</evidence>
<protein>
    <recommendedName>
        <fullName evidence="2">RING-type E3 ubiquitin transferase</fullName>
        <ecNumber evidence="2">2.3.2.27</ecNumber>
    </recommendedName>
</protein>
<gene>
    <name evidence="13" type="ORF">PNOK_0936700</name>
</gene>
<dbReference type="Gene3D" id="3.30.40.10">
    <property type="entry name" value="Zinc/RING finger domain, C3HC4 (zinc finger)"/>
    <property type="match status" value="1"/>
</dbReference>
<keyword evidence="7" id="KW-0805">Transcription regulation</keyword>
<feature type="compositionally biased region" description="Basic and acidic residues" evidence="11">
    <location>
        <begin position="288"/>
        <end position="297"/>
    </location>
</feature>
<name>A0A286U5I1_9AGAM</name>
<dbReference type="InParanoid" id="A0A286U5I1"/>
<dbReference type="SMART" id="SM00184">
    <property type="entry name" value="RING"/>
    <property type="match status" value="1"/>
</dbReference>
<dbReference type="SUPFAM" id="SSF57850">
    <property type="entry name" value="RING/U-box"/>
    <property type="match status" value="1"/>
</dbReference>
<evidence type="ECO:0000256" key="1">
    <source>
        <dbReference type="ARBA" id="ARBA00000900"/>
    </source>
</evidence>
<proteinExistence type="predicted"/>
<feature type="compositionally biased region" description="Basic residues" evidence="11">
    <location>
        <begin position="109"/>
        <end position="120"/>
    </location>
</feature>
<accession>A0A286U5I1</accession>
<organism evidence="13 14">
    <name type="scientific">Pyrrhoderma noxium</name>
    <dbReference type="NCBI Taxonomy" id="2282107"/>
    <lineage>
        <taxon>Eukaryota</taxon>
        <taxon>Fungi</taxon>
        <taxon>Dikarya</taxon>
        <taxon>Basidiomycota</taxon>
        <taxon>Agaricomycotina</taxon>
        <taxon>Agaricomycetes</taxon>
        <taxon>Hymenochaetales</taxon>
        <taxon>Hymenochaetaceae</taxon>
        <taxon>Pyrrhoderma</taxon>
    </lineage>
</organism>
<evidence type="ECO:0000256" key="10">
    <source>
        <dbReference type="SAM" id="Coils"/>
    </source>
</evidence>
<feature type="compositionally biased region" description="Polar residues" evidence="11">
    <location>
        <begin position="356"/>
        <end position="392"/>
    </location>
</feature>
<feature type="region of interest" description="Disordered" evidence="11">
    <location>
        <begin position="92"/>
        <end position="123"/>
    </location>
</feature>
<dbReference type="AlphaFoldDB" id="A0A286U5I1"/>
<comment type="catalytic activity">
    <reaction evidence="1">
        <text>S-ubiquitinyl-[E2 ubiquitin-conjugating enzyme]-L-cysteine + [acceptor protein]-L-lysine = [E2 ubiquitin-conjugating enzyme]-L-cysteine + N(6)-ubiquitinyl-[acceptor protein]-L-lysine.</text>
        <dbReference type="EC" id="2.3.2.27"/>
    </reaction>
</comment>
<dbReference type="EMBL" id="NBII01000011">
    <property type="protein sequence ID" value="PAV14814.1"/>
    <property type="molecule type" value="Genomic_DNA"/>
</dbReference>
<dbReference type="GO" id="GO:0008270">
    <property type="term" value="F:zinc ion binding"/>
    <property type="evidence" value="ECO:0007669"/>
    <property type="project" value="UniProtKB-KW"/>
</dbReference>
<feature type="region of interest" description="Disordered" evidence="11">
    <location>
        <begin position="580"/>
        <end position="610"/>
    </location>
</feature>
<evidence type="ECO:0000256" key="5">
    <source>
        <dbReference type="ARBA" id="ARBA00022771"/>
    </source>
</evidence>
<keyword evidence="8" id="KW-0804">Transcription</keyword>
<feature type="compositionally biased region" description="Low complexity" evidence="11">
    <location>
        <begin position="311"/>
        <end position="322"/>
    </location>
</feature>
<dbReference type="GO" id="GO:0000209">
    <property type="term" value="P:protein polyubiquitination"/>
    <property type="evidence" value="ECO:0007669"/>
    <property type="project" value="TreeGrafter"/>
</dbReference>
<sequence>MSVPSTSSSSDNKNDATHIEEEIDGEHCCICLDLLLDRTVIPECSHEFCFECLLTWSEQSRKCPLCTRQIGAYLIHHIRSNLDFQKYYLPPQSTSPLSSQQSRQESRVLRSRRTAQSRRWGRTERRAQEAADELERAIDRRRWIYQNRLFAKHVASNTFTRYRPFPTPAQFSASQDQISRATIFIRRELRVWSDLDIEFLTTFILSLMKAIDIRCESAVKLLAELLDMEIPYREGNRYPNAEHFIHELYSFIRSPYKSLSAYDANVEYDTPTNDTDRSIGRHSTTGIELRRINEMAPRRLTPLDGNQDPQSSRLLDGSDSSGPNLNIHTKSPIDCTQPGTISLQASVTTTQNFTDYGASHSQESRSTGLTATKGKSLQANSNSHLISDTGSPSCPKLGVQNTKGKQREHRSTPAGYGLATNDPDHVGDYQRIPNLTVSKDKYTHPVLTEGPSFTKEVDEGYKHESEAVSHSSTIQDTDISDEQTPPATEEHEQRYRTPLMIVQAHLKSSDNKLGQIKPVTSNLRNTVHDALRRRVEGDDLIHTRNTRSDIASVEGAPSLLRRISGSIDLLSRSEELPSFRASGADNSGNIHCQDNLRHSTEQPLPESNDQNLRSRLLQRLESEKERANQALVNKEAEKSRSVIVASRNSDIPCSDLMGVELTMSQYPSELLLENKLRVTRKVEIWAGL</sequence>
<dbReference type="Proteomes" id="UP000217199">
    <property type="component" value="Unassembled WGS sequence"/>
</dbReference>
<evidence type="ECO:0000313" key="13">
    <source>
        <dbReference type="EMBL" id="PAV14814.1"/>
    </source>
</evidence>
<evidence type="ECO:0000256" key="11">
    <source>
        <dbReference type="SAM" id="MobiDB-lite"/>
    </source>
</evidence>
<feature type="region of interest" description="Disordered" evidence="11">
    <location>
        <begin position="356"/>
        <end position="426"/>
    </location>
</feature>
<dbReference type="InterPro" id="IPR013083">
    <property type="entry name" value="Znf_RING/FYVE/PHD"/>
</dbReference>
<dbReference type="PANTHER" id="PTHR46077:SF1">
    <property type="entry name" value="TOP1 BINDING ARGININE_SERINE RICH PROTEIN, E3 UBIQUITIN LIGASE"/>
    <property type="match status" value="1"/>
</dbReference>
<feature type="domain" description="RING-type" evidence="12">
    <location>
        <begin position="28"/>
        <end position="67"/>
    </location>
</feature>
<keyword evidence="4" id="KW-0479">Metal-binding</keyword>
<feature type="compositionally biased region" description="Polar residues" evidence="11">
    <location>
        <begin position="601"/>
        <end position="610"/>
    </location>
</feature>
<keyword evidence="10" id="KW-0175">Coiled coil</keyword>
<dbReference type="OrthoDB" id="21204at2759"/>
<dbReference type="PROSITE" id="PS50089">
    <property type="entry name" value="ZF_RING_2"/>
    <property type="match status" value="1"/>
</dbReference>
<evidence type="ECO:0000256" key="8">
    <source>
        <dbReference type="ARBA" id="ARBA00023163"/>
    </source>
</evidence>
<evidence type="ECO:0000256" key="3">
    <source>
        <dbReference type="ARBA" id="ARBA00022679"/>
    </source>
</evidence>
<keyword evidence="5 9" id="KW-0863">Zinc-finger</keyword>
<feature type="coiled-coil region" evidence="10">
    <location>
        <begin position="613"/>
        <end position="640"/>
    </location>
</feature>
<evidence type="ECO:0000256" key="9">
    <source>
        <dbReference type="PROSITE-ProRule" id="PRU00175"/>
    </source>
</evidence>
<reference evidence="13 14" key="1">
    <citation type="journal article" date="2017" name="Mol. Ecol.">
        <title>Comparative and population genomic landscape of Phellinus noxius: A hypervariable fungus causing root rot in trees.</title>
        <authorList>
            <person name="Chung C.L."/>
            <person name="Lee T.J."/>
            <person name="Akiba M."/>
            <person name="Lee H.H."/>
            <person name="Kuo T.H."/>
            <person name="Liu D."/>
            <person name="Ke H.M."/>
            <person name="Yokoi T."/>
            <person name="Roa M.B."/>
            <person name="Lu M.J."/>
            <person name="Chang Y.Y."/>
            <person name="Ann P.J."/>
            <person name="Tsai J.N."/>
            <person name="Chen C.Y."/>
            <person name="Tzean S.S."/>
            <person name="Ota Y."/>
            <person name="Hattori T."/>
            <person name="Sahashi N."/>
            <person name="Liou R.F."/>
            <person name="Kikuchi T."/>
            <person name="Tsai I.J."/>
        </authorList>
    </citation>
    <scope>NUCLEOTIDE SEQUENCE [LARGE SCALE GENOMIC DNA]</scope>
    <source>
        <strain evidence="13 14">FFPRI411160</strain>
    </source>
</reference>
<dbReference type="InterPro" id="IPR017907">
    <property type="entry name" value="Znf_RING_CS"/>
</dbReference>
<dbReference type="STRING" id="2282107.A0A286U5I1"/>
<dbReference type="GO" id="GO:0006513">
    <property type="term" value="P:protein monoubiquitination"/>
    <property type="evidence" value="ECO:0007669"/>
    <property type="project" value="TreeGrafter"/>
</dbReference>
<evidence type="ECO:0000259" key="12">
    <source>
        <dbReference type="PROSITE" id="PS50089"/>
    </source>
</evidence>
<feature type="compositionally biased region" description="Low complexity" evidence="11">
    <location>
        <begin position="92"/>
        <end position="102"/>
    </location>
</feature>
<keyword evidence="6" id="KW-0862">Zinc</keyword>
<dbReference type="PANTHER" id="PTHR46077">
    <property type="entry name" value="E3 UBIQUITIN-PROTEIN LIGASE TOPORS"/>
    <property type="match status" value="1"/>
</dbReference>
<keyword evidence="14" id="KW-1185">Reference proteome</keyword>
<comment type="caution">
    <text evidence="13">The sequence shown here is derived from an EMBL/GenBank/DDBJ whole genome shotgun (WGS) entry which is preliminary data.</text>
</comment>
<feature type="region of interest" description="Disordered" evidence="11">
    <location>
        <begin position="466"/>
        <end position="493"/>
    </location>
</feature>
<dbReference type="EC" id="2.3.2.27" evidence="2"/>
<keyword evidence="3" id="KW-0808">Transferase</keyword>
<evidence type="ECO:0000313" key="14">
    <source>
        <dbReference type="Proteomes" id="UP000217199"/>
    </source>
</evidence>